<dbReference type="AlphaFoldDB" id="A0A376FX96"/>
<dbReference type="SUPFAM" id="SSF53335">
    <property type="entry name" value="S-adenosyl-L-methionine-dependent methyltransferases"/>
    <property type="match status" value="1"/>
</dbReference>
<dbReference type="RefSeq" id="WP_038336457.1">
    <property type="nucleotide sequence ID" value="NZ_JSYQ01000025.1"/>
</dbReference>
<dbReference type="EMBL" id="UFXS01000001">
    <property type="protein sequence ID" value="STD52949.1"/>
    <property type="molecule type" value="Genomic_DNA"/>
</dbReference>
<reference evidence="1 2" key="1">
    <citation type="submission" date="2018-06" db="EMBL/GenBank/DDBJ databases">
        <authorList>
            <consortium name="Pathogen Informatics"/>
            <person name="Doyle S."/>
        </authorList>
    </citation>
    <scope>NUCLEOTIDE SEQUENCE [LARGE SCALE GENOMIC DNA]</scope>
    <source>
        <strain evidence="1 2">NCTC13456</strain>
    </source>
</reference>
<evidence type="ECO:0000313" key="2">
    <source>
        <dbReference type="Proteomes" id="UP000254737"/>
    </source>
</evidence>
<proteinExistence type="predicted"/>
<dbReference type="Gene3D" id="3.40.50.150">
    <property type="entry name" value="Vaccinia Virus protein VP39"/>
    <property type="match status" value="1"/>
</dbReference>
<dbReference type="STRING" id="343874.GCA_000805695_01707"/>
<accession>A0A376FX96</accession>
<dbReference type="InterPro" id="IPR029063">
    <property type="entry name" value="SAM-dependent_MTases_sf"/>
</dbReference>
<dbReference type="OrthoDB" id="3896938at2"/>
<organism evidence="1 2">
    <name type="scientific">Empedobacter falsenii</name>
    <dbReference type="NCBI Taxonomy" id="343874"/>
    <lineage>
        <taxon>Bacteria</taxon>
        <taxon>Pseudomonadati</taxon>
        <taxon>Bacteroidota</taxon>
        <taxon>Flavobacteriia</taxon>
        <taxon>Flavobacteriales</taxon>
        <taxon>Weeksellaceae</taxon>
        <taxon>Empedobacter</taxon>
    </lineage>
</organism>
<evidence type="ECO:0000313" key="1">
    <source>
        <dbReference type="EMBL" id="STD52949.1"/>
    </source>
</evidence>
<gene>
    <name evidence="1" type="ORF">NCTC13456_00162</name>
</gene>
<sequence length="257" mass="30006">MNAIKTFYKKLFSEKIRINNRKNLKKLNGLFLKGNNFYCNCCEQSFSKFLDKSNGIDNRENAECPNCGSLERTRVLLEFIKNETDLLARPNKLLHIAPEDALKNIFKQTDNLRYVNADININLADEEMDITSINYPDKTFDYIICCHVLGHIPDEKKAIDELFRVLKKGGKALIQTPIHPINNTFENAELKTEEERLKNYGEKDLLRLHGQDFQERLKRDNMLIEKIDYRNNIENDLAKKLSVGNGYRELIFLCQKI</sequence>
<protein>
    <submittedName>
        <fullName evidence="1">Uncharacterized protein conserved in bacteria</fullName>
    </submittedName>
</protein>
<dbReference type="CDD" id="cd02440">
    <property type="entry name" value="AdoMet_MTases"/>
    <property type="match status" value="1"/>
</dbReference>
<dbReference type="Proteomes" id="UP000254737">
    <property type="component" value="Unassembled WGS sequence"/>
</dbReference>
<name>A0A376FX96_9FLAO</name>
<dbReference type="Pfam" id="PF13489">
    <property type="entry name" value="Methyltransf_23"/>
    <property type="match status" value="1"/>
</dbReference>